<feature type="transmembrane region" description="Helical" evidence="5">
    <location>
        <begin position="25"/>
        <end position="47"/>
    </location>
</feature>
<dbReference type="RefSeq" id="WP_099475276.1">
    <property type="nucleotide sequence ID" value="NZ_CP041025.1"/>
</dbReference>
<dbReference type="AlphaFoldDB" id="A0A2G4YM43"/>
<protein>
    <submittedName>
        <fullName evidence="6">Nitrite transporter NirC</fullName>
    </submittedName>
</protein>
<keyword evidence="4 5" id="KW-0472">Membrane</keyword>
<sequence length="259" mass="28492">MHQDNTRHFSDIAVRKIEHLKQNPLGFFISTMMAGAYVGIGIILILTLGNEAEPSSRKLIMGCFFGITLTLIVFAGAELFSGHTMYMTFGFFYRKVRATTVILDWIICWYGNLFGALMLSILFMLGGGGGWAEDPTSLVHSLAAAKMNSSIIELLSRSIICNWLICLAIWMSTKTKSDTAKCILIFWCLFAFVAAGFEHGIANMTVFTISMLGHHPESVTLMGGLYNLLWVSVGNIIGGAGFIGVAYYLTSNPLFPKKD</sequence>
<feature type="transmembrane region" description="Helical" evidence="5">
    <location>
        <begin position="151"/>
        <end position="171"/>
    </location>
</feature>
<dbReference type="PANTHER" id="PTHR30520">
    <property type="entry name" value="FORMATE TRANSPORTER-RELATED"/>
    <property type="match status" value="1"/>
</dbReference>
<feature type="transmembrane region" description="Helical" evidence="5">
    <location>
        <begin position="183"/>
        <end position="209"/>
    </location>
</feature>
<name>A0A2G4YM43_9PROT</name>
<evidence type="ECO:0000313" key="7">
    <source>
        <dbReference type="Proteomes" id="UP000229730"/>
    </source>
</evidence>
<evidence type="ECO:0000256" key="1">
    <source>
        <dbReference type="ARBA" id="ARBA00004141"/>
    </source>
</evidence>
<dbReference type="FunCoup" id="A0A2G4YM43">
    <property type="interactions" value="20"/>
</dbReference>
<keyword evidence="2 5" id="KW-0812">Transmembrane</keyword>
<keyword evidence="3 5" id="KW-1133">Transmembrane helix</keyword>
<dbReference type="Gene3D" id="1.20.1080.10">
    <property type="entry name" value="Glycerol uptake facilitator protein"/>
    <property type="match status" value="1"/>
</dbReference>
<dbReference type="EMBL" id="PDEM01000033">
    <property type="protein sequence ID" value="PHZ83383.1"/>
    <property type="molecule type" value="Genomic_DNA"/>
</dbReference>
<dbReference type="InParanoid" id="A0A2G4YM43"/>
<keyword evidence="7" id="KW-1185">Reference proteome</keyword>
<dbReference type="PANTHER" id="PTHR30520:SF8">
    <property type="entry name" value="NITRITE TRANSPORTER NIRC"/>
    <property type="match status" value="1"/>
</dbReference>
<accession>A0A2G4YM43</accession>
<evidence type="ECO:0000256" key="3">
    <source>
        <dbReference type="ARBA" id="ARBA00022989"/>
    </source>
</evidence>
<feature type="transmembrane region" description="Helical" evidence="5">
    <location>
        <begin position="59"/>
        <end position="80"/>
    </location>
</feature>
<dbReference type="GO" id="GO:0005886">
    <property type="term" value="C:plasma membrane"/>
    <property type="evidence" value="ECO:0007669"/>
    <property type="project" value="TreeGrafter"/>
</dbReference>
<feature type="transmembrane region" description="Helical" evidence="5">
    <location>
        <begin position="101"/>
        <end position="131"/>
    </location>
</feature>
<organism evidence="6 7">
    <name type="scientific">Paremcibacter congregatus</name>
    <dbReference type="NCBI Taxonomy" id="2043170"/>
    <lineage>
        <taxon>Bacteria</taxon>
        <taxon>Pseudomonadati</taxon>
        <taxon>Pseudomonadota</taxon>
        <taxon>Alphaproteobacteria</taxon>
        <taxon>Emcibacterales</taxon>
        <taxon>Emcibacteraceae</taxon>
        <taxon>Paremcibacter</taxon>
    </lineage>
</organism>
<dbReference type="Pfam" id="PF01226">
    <property type="entry name" value="Form_Nir_trans"/>
    <property type="match status" value="1"/>
</dbReference>
<proteinExistence type="predicted"/>
<dbReference type="Proteomes" id="UP000229730">
    <property type="component" value="Unassembled WGS sequence"/>
</dbReference>
<evidence type="ECO:0000313" key="6">
    <source>
        <dbReference type="EMBL" id="PHZ83383.1"/>
    </source>
</evidence>
<evidence type="ECO:0000256" key="2">
    <source>
        <dbReference type="ARBA" id="ARBA00022692"/>
    </source>
</evidence>
<comment type="caution">
    <text evidence="6">The sequence shown here is derived from an EMBL/GenBank/DDBJ whole genome shotgun (WGS) entry which is preliminary data.</text>
</comment>
<gene>
    <name evidence="6" type="ORF">CRD36_17630</name>
</gene>
<dbReference type="OrthoDB" id="9786493at2"/>
<evidence type="ECO:0000256" key="5">
    <source>
        <dbReference type="SAM" id="Phobius"/>
    </source>
</evidence>
<dbReference type="InterPro" id="IPR000292">
    <property type="entry name" value="For/NO2_transpt"/>
</dbReference>
<comment type="subcellular location">
    <subcellularLocation>
        <location evidence="1">Membrane</location>
        <topology evidence="1">Multi-pass membrane protein</topology>
    </subcellularLocation>
</comment>
<evidence type="ECO:0000256" key="4">
    <source>
        <dbReference type="ARBA" id="ARBA00023136"/>
    </source>
</evidence>
<reference evidence="6 7" key="1">
    <citation type="submission" date="2017-10" db="EMBL/GenBank/DDBJ databases">
        <title>Frigbacter circumglobatus gen. nov. sp. nov., isolated from sediment cultured in situ.</title>
        <authorList>
            <person name="Zhao Z."/>
        </authorList>
    </citation>
    <scope>NUCLEOTIDE SEQUENCE [LARGE SCALE GENOMIC DNA]</scope>
    <source>
        <strain evidence="6 7">ZYL</strain>
    </source>
</reference>
<dbReference type="InterPro" id="IPR023271">
    <property type="entry name" value="Aquaporin-like"/>
</dbReference>
<dbReference type="GO" id="GO:0015499">
    <property type="term" value="F:formate transmembrane transporter activity"/>
    <property type="evidence" value="ECO:0007669"/>
    <property type="project" value="TreeGrafter"/>
</dbReference>
<feature type="transmembrane region" description="Helical" evidence="5">
    <location>
        <begin position="229"/>
        <end position="249"/>
    </location>
</feature>